<evidence type="ECO:0000313" key="9">
    <source>
        <dbReference type="EMBL" id="MBH9551882.1"/>
    </source>
</evidence>
<evidence type="ECO:0000313" key="10">
    <source>
        <dbReference type="Proteomes" id="UP000620139"/>
    </source>
</evidence>
<evidence type="ECO:0000256" key="6">
    <source>
        <dbReference type="ARBA" id="ARBA00022989"/>
    </source>
</evidence>
<feature type="transmembrane region" description="Helical" evidence="8">
    <location>
        <begin position="256"/>
        <end position="275"/>
    </location>
</feature>
<dbReference type="EMBL" id="JAEDAL010000001">
    <property type="protein sequence ID" value="MBH9551882.1"/>
    <property type="molecule type" value="Genomic_DNA"/>
</dbReference>
<dbReference type="InterPro" id="IPR004776">
    <property type="entry name" value="Mem_transp_PIN-like"/>
</dbReference>
<keyword evidence="10" id="KW-1185">Reference proteome</keyword>
<name>A0A931NCD5_9BURK</name>
<feature type="transmembrane region" description="Helical" evidence="8">
    <location>
        <begin position="282"/>
        <end position="303"/>
    </location>
</feature>
<comment type="similarity">
    <text evidence="2">Belongs to the auxin efflux carrier (TC 2.A.69) family.</text>
</comment>
<evidence type="ECO:0000256" key="2">
    <source>
        <dbReference type="ARBA" id="ARBA00010145"/>
    </source>
</evidence>
<accession>A0A931NCD5</accession>
<evidence type="ECO:0000256" key="1">
    <source>
        <dbReference type="ARBA" id="ARBA00004651"/>
    </source>
</evidence>
<dbReference type="Gene3D" id="1.20.1530.20">
    <property type="match status" value="2"/>
</dbReference>
<feature type="transmembrane region" description="Helical" evidence="8">
    <location>
        <begin position="123"/>
        <end position="144"/>
    </location>
</feature>
<feature type="transmembrane region" description="Helical" evidence="8">
    <location>
        <begin position="95"/>
        <end position="117"/>
    </location>
</feature>
<dbReference type="InterPro" id="IPR038770">
    <property type="entry name" value="Na+/solute_symporter_sf"/>
</dbReference>
<dbReference type="Pfam" id="PF03547">
    <property type="entry name" value="Mem_trans"/>
    <property type="match status" value="2"/>
</dbReference>
<gene>
    <name evidence="9" type="ORF">I7X43_03370</name>
</gene>
<feature type="transmembrane region" description="Helical" evidence="8">
    <location>
        <begin position="65"/>
        <end position="83"/>
    </location>
</feature>
<reference evidence="9" key="1">
    <citation type="submission" date="2020-12" db="EMBL/GenBank/DDBJ databases">
        <title>The genome sequence of Inhella sp. 4Y17.</title>
        <authorList>
            <person name="Liu Y."/>
        </authorList>
    </citation>
    <scope>NUCLEOTIDE SEQUENCE</scope>
    <source>
        <strain evidence="9">4Y10</strain>
    </source>
</reference>
<comment type="subcellular location">
    <subcellularLocation>
        <location evidence="1">Cell membrane</location>
        <topology evidence="1">Multi-pass membrane protein</topology>
    </subcellularLocation>
</comment>
<dbReference type="GO" id="GO:0055085">
    <property type="term" value="P:transmembrane transport"/>
    <property type="evidence" value="ECO:0007669"/>
    <property type="project" value="InterPro"/>
</dbReference>
<evidence type="ECO:0000256" key="5">
    <source>
        <dbReference type="ARBA" id="ARBA00022692"/>
    </source>
</evidence>
<sequence>MLNVLAVCLPFFLLVACGYAAGRGRWVPLDALPGLNRWVLFFALPALLFQLGRRLAVQGGTGGVATVYALCAAGLVALTWWLARRAGRDRRDAGFAALVTSFPNTGFMGVPLISSLLGPDAAAPVAATIVIDLCLTSTLCLALAGSGSWRQAMRGSLTNPLPWAVAAGWLWGWASGGAPLPGVLESSVNLLGQAASPTALFALGLMLWRVHQEEGAIVGALPLRLAALKLVLHPVWVGAVAWAWASAVGGPSPLTVLVLVAALPCAANVALLAEVRGADTHLVSRAILLSTALAPLTLPLWAWGLGLGA</sequence>
<keyword evidence="3" id="KW-0813">Transport</keyword>
<dbReference type="PANTHER" id="PTHR36838:SF1">
    <property type="entry name" value="SLR1864 PROTEIN"/>
    <property type="match status" value="1"/>
</dbReference>
<evidence type="ECO:0000256" key="4">
    <source>
        <dbReference type="ARBA" id="ARBA00022475"/>
    </source>
</evidence>
<keyword evidence="5 8" id="KW-0812">Transmembrane</keyword>
<keyword evidence="6 8" id="KW-1133">Transmembrane helix</keyword>
<keyword evidence="4" id="KW-1003">Cell membrane</keyword>
<feature type="transmembrane region" description="Helical" evidence="8">
    <location>
        <begin position="194"/>
        <end position="211"/>
    </location>
</feature>
<comment type="caution">
    <text evidence="9">The sequence shown here is derived from an EMBL/GenBank/DDBJ whole genome shotgun (WGS) entry which is preliminary data.</text>
</comment>
<protein>
    <submittedName>
        <fullName evidence="9">AEC family transporter</fullName>
    </submittedName>
</protein>
<dbReference type="GO" id="GO:0005886">
    <property type="term" value="C:plasma membrane"/>
    <property type="evidence" value="ECO:0007669"/>
    <property type="project" value="UniProtKB-SubCell"/>
</dbReference>
<feature type="transmembrane region" description="Helical" evidence="8">
    <location>
        <begin position="156"/>
        <end position="174"/>
    </location>
</feature>
<dbReference type="AlphaFoldDB" id="A0A931NCD5"/>
<proteinExistence type="inferred from homology"/>
<dbReference type="Proteomes" id="UP000620139">
    <property type="component" value="Unassembled WGS sequence"/>
</dbReference>
<keyword evidence="7 8" id="KW-0472">Membrane</keyword>
<feature type="transmembrane region" description="Helical" evidence="8">
    <location>
        <begin position="223"/>
        <end position="244"/>
    </location>
</feature>
<evidence type="ECO:0000256" key="3">
    <source>
        <dbReference type="ARBA" id="ARBA00022448"/>
    </source>
</evidence>
<evidence type="ECO:0000256" key="8">
    <source>
        <dbReference type="SAM" id="Phobius"/>
    </source>
</evidence>
<dbReference type="PANTHER" id="PTHR36838">
    <property type="entry name" value="AUXIN EFFLUX CARRIER FAMILY PROTEIN"/>
    <property type="match status" value="1"/>
</dbReference>
<evidence type="ECO:0000256" key="7">
    <source>
        <dbReference type="ARBA" id="ARBA00023136"/>
    </source>
</evidence>
<organism evidence="9 10">
    <name type="scientific">Inhella gelatinilytica</name>
    <dbReference type="NCBI Taxonomy" id="2795030"/>
    <lineage>
        <taxon>Bacteria</taxon>
        <taxon>Pseudomonadati</taxon>
        <taxon>Pseudomonadota</taxon>
        <taxon>Betaproteobacteria</taxon>
        <taxon>Burkholderiales</taxon>
        <taxon>Sphaerotilaceae</taxon>
        <taxon>Inhella</taxon>
    </lineage>
</organism>